<dbReference type="InterPro" id="IPR050704">
    <property type="entry name" value="Peptidase_C85-like"/>
</dbReference>
<dbReference type="Proteomes" id="UP000663760">
    <property type="component" value="Chromosome 2"/>
</dbReference>
<evidence type="ECO:0000259" key="6">
    <source>
        <dbReference type="PROSITE" id="PS50802"/>
    </source>
</evidence>
<keyword evidence="4" id="KW-0833">Ubl conjugation pathway</keyword>
<gene>
    <name evidence="7" type="ORF">SI8410_02002234</name>
</gene>
<dbReference type="PANTHER" id="PTHR12419:SF111">
    <property type="entry name" value="OVARIAN TUMOR DOMAIN-CONTAINING DEUBIQUITINATING ENZYME 9"/>
    <property type="match status" value="1"/>
</dbReference>
<sequence>MCEHDPEIIRWGLQHLCDPGSSSCCENDSCFYARQYASEGNLGTDYTNVESDEIIAHTLQEEFSQLAFAKASGLSHPSEEHAHIYHKPRINKEIPSADEAISDHQRLLERLQLFELVERKVEGDGNCQFRALSDQFYRTAEHHTFVRQQVIYQLKSHPEIYGGYVPMTYDEYLKKMSGTGEWGDHVTLQAAADSYGVRIFVFTSFKDTCYIEILPSVQKSERVILLSFWAEVHYNSIYPHGELPPSESKRKKSWWPFGHGH</sequence>
<evidence type="ECO:0000256" key="2">
    <source>
        <dbReference type="ARBA" id="ARBA00010407"/>
    </source>
</evidence>
<dbReference type="PROSITE" id="PS50802">
    <property type="entry name" value="OTU"/>
    <property type="match status" value="1"/>
</dbReference>
<dbReference type="GO" id="GO:0004843">
    <property type="term" value="F:cysteine-type deubiquitinase activity"/>
    <property type="evidence" value="ECO:0007669"/>
    <property type="project" value="UniProtKB-EC"/>
</dbReference>
<proteinExistence type="inferred from homology"/>
<evidence type="ECO:0000256" key="4">
    <source>
        <dbReference type="ARBA" id="ARBA00022786"/>
    </source>
</evidence>
<keyword evidence="8" id="KW-1185">Reference proteome</keyword>
<evidence type="ECO:0000256" key="5">
    <source>
        <dbReference type="ARBA" id="ARBA00022801"/>
    </source>
</evidence>
<dbReference type="Pfam" id="PF02338">
    <property type="entry name" value="OTU"/>
    <property type="match status" value="1"/>
</dbReference>
<accession>A0A7I8K373</accession>
<dbReference type="OrthoDB" id="415023at2759"/>
<comment type="similarity">
    <text evidence="2">Belongs to the peptidase C85 family.</text>
</comment>
<protein>
    <recommendedName>
        <fullName evidence="3">ubiquitinyl hydrolase 1</fullName>
        <ecNumber evidence="3">3.4.19.12</ecNumber>
    </recommendedName>
</protein>
<name>A0A7I8K373_SPIIN</name>
<evidence type="ECO:0000256" key="3">
    <source>
        <dbReference type="ARBA" id="ARBA00012759"/>
    </source>
</evidence>
<dbReference type="EC" id="3.4.19.12" evidence="3"/>
<dbReference type="InterPro" id="IPR038765">
    <property type="entry name" value="Papain-like_cys_pep_sf"/>
</dbReference>
<evidence type="ECO:0000313" key="8">
    <source>
        <dbReference type="Proteomes" id="UP000663760"/>
    </source>
</evidence>
<dbReference type="CDD" id="cd22751">
    <property type="entry name" value="OTU_plant_OTU9-like"/>
    <property type="match status" value="1"/>
</dbReference>
<dbReference type="EMBL" id="LR746265">
    <property type="protein sequence ID" value="CAA7390806.1"/>
    <property type="molecule type" value="Genomic_DNA"/>
</dbReference>
<dbReference type="SUPFAM" id="SSF54001">
    <property type="entry name" value="Cysteine proteinases"/>
    <property type="match status" value="1"/>
</dbReference>
<comment type="catalytic activity">
    <reaction evidence="1">
        <text>Thiol-dependent hydrolysis of ester, thioester, amide, peptide and isopeptide bonds formed by the C-terminal Gly of ubiquitin (a 76-residue protein attached to proteins as an intracellular targeting signal).</text>
        <dbReference type="EC" id="3.4.19.12"/>
    </reaction>
</comment>
<organism evidence="7 8">
    <name type="scientific">Spirodela intermedia</name>
    <name type="common">Intermediate duckweed</name>
    <dbReference type="NCBI Taxonomy" id="51605"/>
    <lineage>
        <taxon>Eukaryota</taxon>
        <taxon>Viridiplantae</taxon>
        <taxon>Streptophyta</taxon>
        <taxon>Embryophyta</taxon>
        <taxon>Tracheophyta</taxon>
        <taxon>Spermatophyta</taxon>
        <taxon>Magnoliopsida</taxon>
        <taxon>Liliopsida</taxon>
        <taxon>Araceae</taxon>
        <taxon>Lemnoideae</taxon>
        <taxon>Spirodela</taxon>
    </lineage>
</organism>
<dbReference type="FunFam" id="3.90.70.80:FF:000001">
    <property type="entry name" value="OTU domain-containing protein"/>
    <property type="match status" value="1"/>
</dbReference>
<keyword evidence="5" id="KW-0378">Hydrolase</keyword>
<dbReference type="Gene3D" id="3.90.70.80">
    <property type="match status" value="1"/>
</dbReference>
<dbReference type="AlphaFoldDB" id="A0A7I8K373"/>
<dbReference type="InterPro" id="IPR003323">
    <property type="entry name" value="OTU_dom"/>
</dbReference>
<evidence type="ECO:0000256" key="1">
    <source>
        <dbReference type="ARBA" id="ARBA00000707"/>
    </source>
</evidence>
<dbReference type="PANTHER" id="PTHR12419">
    <property type="entry name" value="OTU DOMAIN CONTAINING PROTEIN"/>
    <property type="match status" value="1"/>
</dbReference>
<dbReference type="GO" id="GO:0016579">
    <property type="term" value="P:protein deubiquitination"/>
    <property type="evidence" value="ECO:0007669"/>
    <property type="project" value="TreeGrafter"/>
</dbReference>
<reference evidence="7" key="1">
    <citation type="submission" date="2020-02" db="EMBL/GenBank/DDBJ databases">
        <authorList>
            <person name="Scholz U."/>
            <person name="Mascher M."/>
            <person name="Fiebig A."/>
        </authorList>
    </citation>
    <scope>NUCLEOTIDE SEQUENCE</scope>
</reference>
<feature type="domain" description="OTU" evidence="6">
    <location>
        <begin position="116"/>
        <end position="240"/>
    </location>
</feature>
<evidence type="ECO:0000313" key="7">
    <source>
        <dbReference type="EMBL" id="CAA7390806.1"/>
    </source>
</evidence>